<sequence>TWKGQTVSNACYEFFHESKRLGTHLRMKRKHNELAEDTFLKMRNTSKTSERNTNTSISEHDTLDTTNKRQMSDEKVIQYLDAMEQSLECSQVNMQRPSLWTESLNSYVDNVLKKSEDGFKVEILQKIKGDEGNKFRLYCEKILMDFYNLVDIFPNISRKIGERKYIVQNVSSLFKFYESTFGNLHFDWIETHSPASKLDIVKVDAKGVRVFDDKEIFHAEVSGPPSSSSSQH</sequence>
<dbReference type="AlphaFoldDB" id="A0A9N9NUL8"/>
<reference evidence="1" key="1">
    <citation type="submission" date="2021-06" db="EMBL/GenBank/DDBJ databases">
        <authorList>
            <person name="Kallberg Y."/>
            <person name="Tangrot J."/>
            <person name="Rosling A."/>
        </authorList>
    </citation>
    <scope>NUCLEOTIDE SEQUENCE</scope>
    <source>
        <strain evidence="1">CL551</strain>
    </source>
</reference>
<dbReference type="EMBL" id="CAJVPV010041513">
    <property type="protein sequence ID" value="CAG8762266.1"/>
    <property type="molecule type" value="Genomic_DNA"/>
</dbReference>
<dbReference type="OrthoDB" id="2431961at2759"/>
<feature type="non-terminal residue" evidence="1">
    <location>
        <position position="1"/>
    </location>
</feature>
<accession>A0A9N9NUL8</accession>
<comment type="caution">
    <text evidence="1">The sequence shown here is derived from an EMBL/GenBank/DDBJ whole genome shotgun (WGS) entry which is preliminary data.</text>
</comment>
<feature type="non-terminal residue" evidence="1">
    <location>
        <position position="232"/>
    </location>
</feature>
<evidence type="ECO:0000313" key="1">
    <source>
        <dbReference type="EMBL" id="CAG8762266.1"/>
    </source>
</evidence>
<dbReference type="Proteomes" id="UP000789342">
    <property type="component" value="Unassembled WGS sequence"/>
</dbReference>
<organism evidence="1 2">
    <name type="scientific">Acaulospora morrowiae</name>
    <dbReference type="NCBI Taxonomy" id="94023"/>
    <lineage>
        <taxon>Eukaryota</taxon>
        <taxon>Fungi</taxon>
        <taxon>Fungi incertae sedis</taxon>
        <taxon>Mucoromycota</taxon>
        <taxon>Glomeromycotina</taxon>
        <taxon>Glomeromycetes</taxon>
        <taxon>Diversisporales</taxon>
        <taxon>Acaulosporaceae</taxon>
        <taxon>Acaulospora</taxon>
    </lineage>
</organism>
<gene>
    <name evidence="1" type="ORF">AMORRO_LOCUS16012</name>
</gene>
<name>A0A9N9NUL8_9GLOM</name>
<proteinExistence type="predicted"/>
<evidence type="ECO:0000313" key="2">
    <source>
        <dbReference type="Proteomes" id="UP000789342"/>
    </source>
</evidence>
<protein>
    <submittedName>
        <fullName evidence="1">4316_t:CDS:1</fullName>
    </submittedName>
</protein>
<keyword evidence="2" id="KW-1185">Reference proteome</keyword>